<dbReference type="SMART" id="SM00911">
    <property type="entry name" value="HWE_HK"/>
    <property type="match status" value="1"/>
</dbReference>
<dbReference type="SUPFAM" id="SSF55785">
    <property type="entry name" value="PYP-like sensor domain (PAS domain)"/>
    <property type="match status" value="3"/>
</dbReference>
<dbReference type="InterPro" id="IPR003018">
    <property type="entry name" value="GAF"/>
</dbReference>
<dbReference type="InterPro" id="IPR013656">
    <property type="entry name" value="PAS_4"/>
</dbReference>
<dbReference type="Pfam" id="PF07536">
    <property type="entry name" value="HWE_HK"/>
    <property type="match status" value="1"/>
</dbReference>
<dbReference type="PROSITE" id="PS50112">
    <property type="entry name" value="PAS"/>
    <property type="match status" value="2"/>
</dbReference>
<evidence type="ECO:0000256" key="13">
    <source>
        <dbReference type="ARBA" id="ARBA00022840"/>
    </source>
</evidence>
<dbReference type="InterPro" id="IPR000014">
    <property type="entry name" value="PAS"/>
</dbReference>
<evidence type="ECO:0000256" key="16">
    <source>
        <dbReference type="ARBA" id="ARBA00023170"/>
    </source>
</evidence>
<dbReference type="SMART" id="SM00065">
    <property type="entry name" value="GAF"/>
    <property type="match status" value="2"/>
</dbReference>
<dbReference type="InterPro" id="IPR001610">
    <property type="entry name" value="PAC"/>
</dbReference>
<keyword evidence="12" id="KW-0418">Kinase</keyword>
<feature type="domain" description="Response regulatory" evidence="18">
    <location>
        <begin position="1022"/>
        <end position="1132"/>
    </location>
</feature>
<keyword evidence="6" id="KW-0716">Sensory transduction</keyword>
<evidence type="ECO:0000313" key="22">
    <source>
        <dbReference type="Proteomes" id="UP001217476"/>
    </source>
</evidence>
<dbReference type="InterPro" id="IPR011102">
    <property type="entry name" value="Sig_transdc_His_kinase_HWE"/>
</dbReference>
<dbReference type="GO" id="GO:0004673">
    <property type="term" value="F:protein histidine kinase activity"/>
    <property type="evidence" value="ECO:0007669"/>
    <property type="project" value="UniProtKB-EC"/>
</dbReference>
<keyword evidence="14" id="KW-0157">Chromophore</keyword>
<evidence type="ECO:0000256" key="6">
    <source>
        <dbReference type="ARBA" id="ARBA00022606"/>
    </source>
</evidence>
<comment type="catalytic activity">
    <reaction evidence="1">
        <text>ATP + protein L-histidine = ADP + protein N-phospho-L-histidine.</text>
        <dbReference type="EC" id="2.7.13.3"/>
    </reaction>
</comment>
<evidence type="ECO:0000313" key="21">
    <source>
        <dbReference type="EMBL" id="WEK02947.1"/>
    </source>
</evidence>
<dbReference type="InterPro" id="IPR035965">
    <property type="entry name" value="PAS-like_dom_sf"/>
</dbReference>
<dbReference type="GO" id="GO:0000160">
    <property type="term" value="P:phosphorelay signal transduction system"/>
    <property type="evidence" value="ECO:0007669"/>
    <property type="project" value="InterPro"/>
</dbReference>
<dbReference type="EMBL" id="CP119312">
    <property type="protein sequence ID" value="WEK02947.1"/>
    <property type="molecule type" value="Genomic_DNA"/>
</dbReference>
<evidence type="ECO:0000256" key="14">
    <source>
        <dbReference type="ARBA" id="ARBA00022991"/>
    </source>
</evidence>
<dbReference type="InterPro" id="IPR011006">
    <property type="entry name" value="CheY-like_superfamily"/>
</dbReference>
<feature type="domain" description="PAS" evidence="19">
    <location>
        <begin position="671"/>
        <end position="744"/>
    </location>
</feature>
<keyword evidence="8" id="KW-0288">FMN</keyword>
<keyword evidence="4" id="KW-0600">Photoreceptor protein</keyword>
<dbReference type="SMART" id="SM00091">
    <property type="entry name" value="PAS"/>
    <property type="match status" value="2"/>
</dbReference>
<feature type="modified residue" description="4-aspartylphosphate" evidence="17">
    <location>
        <position position="1072"/>
    </location>
</feature>
<evidence type="ECO:0000256" key="17">
    <source>
        <dbReference type="PROSITE-ProRule" id="PRU00169"/>
    </source>
</evidence>
<evidence type="ECO:0000256" key="11">
    <source>
        <dbReference type="ARBA" id="ARBA00022741"/>
    </source>
</evidence>
<evidence type="ECO:0000259" key="20">
    <source>
        <dbReference type="PROSITE" id="PS50113"/>
    </source>
</evidence>
<dbReference type="Proteomes" id="UP001217476">
    <property type="component" value="Chromosome"/>
</dbReference>
<dbReference type="Pfam" id="PF01590">
    <property type="entry name" value="GAF"/>
    <property type="match status" value="1"/>
</dbReference>
<proteinExistence type="predicted"/>
<evidence type="ECO:0000256" key="4">
    <source>
        <dbReference type="ARBA" id="ARBA00022543"/>
    </source>
</evidence>
<dbReference type="PANTHER" id="PTHR41523">
    <property type="entry name" value="TWO-COMPONENT SYSTEM SENSOR PROTEIN"/>
    <property type="match status" value="1"/>
</dbReference>
<sequence>MTSLGSREHWAPHLEVLIDLMMDSRQPMFVAAGPELLMIYNDAYGTMLSDKHPQAFGAPFRRVFADIIGQLEPSLQRVLAGAQEIMVDQHCTLPWRENMPEGWFTATWTPTRDEQGEVAGFVGIITETTDQHLMMVRLRANEDSQSFLLKLTDALRPPGDAAETSAEIQQVEDVAEGTWAPVERTRIETALRNSEARYRSLFETMGQGYIENELIRDANGRAVDYRTKMVNPQFERLTGVPADEAVGRTARELVKELDPAWLETYERVVRTGEPEQFEREEPAFGRWFNVQAYHLAGDRFAILYDDITDRKRAEAALRDNQAALAIELANTSLLRDLAIRSVTEGSEQALYDEILSAAISITQSQAGTVQVYEPETRSLALLVTRNFRSNMTEHFHRVDAASNTACGIALRTGQRTIIDFDDETDLACVMHVEAGYRSAQATPLLSRTGAPIGMLNTHWSEPQHRPTEQQLRYLDLLARQAADMIEQRDAQKALRESEERQAFLLKLTDVLRPMADPIAVQEAAAALLGRYLGASRTFYLEVELEAGVEYVVATRDFHQEDVPSVVGRYPRNSFGDYVGEAMRAGRTLSIADSEAHPGLTEAERGAYRSMVVRSFAVVSLIKDGKNVAGMVLHQVGARAWTPFEIGLLEETAERTWAAVERARAEAALRESEARFQQFADASAGALWIRDAATLKMEYVSPAISIIYGVEPETFLNGVEVWASSIVPEDRETALRHIEQAREGKAVVHEFRIQRANDLAFRWIRNTDFPLYDGRGLVERIGGIAEDVTEVRLAVEHQGVLLHELQHRVRNIMGIIRSIGNRSAGGAASVEDYRTTLEGRMLALARVQAVLTREANAGGSLRDIIKSEVAVQAHHQQQCELIGPDIMLSPKSVEVLTLAFHELSTNALKYGAFSIAEGRLVVRWAPFEKRGNQWLGIDWVEEGVPPGAPSGRRGYGSELIEARIPYELGGTGKIGFESDGAQCRIEFPLTYTESILETDSPMPTTMFGGTTDMTGAPDLTGRTILVVEDDYYLASDTAAALRGAGAKVLGPCPSEDAAMGMLNETAPSHAVLDLNLGGGGPEFRLARVLKQKGIPFIFLTGYDPEVIPLELTGVTRLQKPVPFKAIVEAVSQL</sequence>
<dbReference type="SUPFAM" id="SSF52172">
    <property type="entry name" value="CheY-like"/>
    <property type="match status" value="1"/>
</dbReference>
<keyword evidence="15" id="KW-0843">Virulence</keyword>
<feature type="domain" description="PAS" evidence="19">
    <location>
        <begin position="194"/>
        <end position="259"/>
    </location>
</feature>
<dbReference type="GO" id="GO:0009881">
    <property type="term" value="F:photoreceptor activity"/>
    <property type="evidence" value="ECO:0007669"/>
    <property type="project" value="UniProtKB-KW"/>
</dbReference>
<dbReference type="Gene3D" id="3.30.450.20">
    <property type="entry name" value="PAS domain"/>
    <property type="match status" value="3"/>
</dbReference>
<keyword evidence="9" id="KW-0808">Transferase</keyword>
<evidence type="ECO:0000256" key="7">
    <source>
        <dbReference type="ARBA" id="ARBA00022630"/>
    </source>
</evidence>
<evidence type="ECO:0000256" key="15">
    <source>
        <dbReference type="ARBA" id="ARBA00023026"/>
    </source>
</evidence>
<evidence type="ECO:0000256" key="8">
    <source>
        <dbReference type="ARBA" id="ARBA00022643"/>
    </source>
</evidence>
<reference evidence="21" key="1">
    <citation type="submission" date="2023-03" db="EMBL/GenBank/DDBJ databases">
        <title>Andean soil-derived lignocellulolytic bacterial consortium as a source of novel taxa and putative plastic-active enzymes.</title>
        <authorList>
            <person name="Diaz-Garcia L."/>
            <person name="Chuvochina M."/>
            <person name="Feuerriegel G."/>
            <person name="Bunk B."/>
            <person name="Sproer C."/>
            <person name="Streit W.R."/>
            <person name="Rodriguez L.M."/>
            <person name="Overmann J."/>
            <person name="Jimenez D.J."/>
        </authorList>
    </citation>
    <scope>NUCLEOTIDE SEQUENCE</scope>
    <source>
        <strain evidence="21">MAG 4196</strain>
    </source>
</reference>
<dbReference type="Gene3D" id="3.30.450.40">
    <property type="match status" value="2"/>
</dbReference>
<evidence type="ECO:0000256" key="9">
    <source>
        <dbReference type="ARBA" id="ARBA00022679"/>
    </source>
</evidence>
<evidence type="ECO:0000256" key="3">
    <source>
        <dbReference type="ARBA" id="ARBA00021740"/>
    </source>
</evidence>
<gene>
    <name evidence="21" type="ORF">P0Y65_12085</name>
</gene>
<dbReference type="SMART" id="SM00448">
    <property type="entry name" value="REC"/>
    <property type="match status" value="1"/>
</dbReference>
<organism evidence="21 22">
    <name type="scientific">Candidatus Devosia phytovorans</name>
    <dbReference type="NCBI Taxonomy" id="3121372"/>
    <lineage>
        <taxon>Bacteria</taxon>
        <taxon>Pseudomonadati</taxon>
        <taxon>Pseudomonadota</taxon>
        <taxon>Alphaproteobacteria</taxon>
        <taxon>Hyphomicrobiales</taxon>
        <taxon>Devosiaceae</taxon>
        <taxon>Devosia</taxon>
    </lineage>
</organism>
<keyword evidence="16" id="KW-0675">Receptor</keyword>
<dbReference type="InterPro" id="IPR001789">
    <property type="entry name" value="Sig_transdc_resp-reg_receiver"/>
</dbReference>
<dbReference type="AlphaFoldDB" id="A0AAJ6AYH9"/>
<evidence type="ECO:0000256" key="2">
    <source>
        <dbReference type="ARBA" id="ARBA00012438"/>
    </source>
</evidence>
<evidence type="ECO:0000256" key="1">
    <source>
        <dbReference type="ARBA" id="ARBA00000085"/>
    </source>
</evidence>
<dbReference type="Pfam" id="PF08447">
    <property type="entry name" value="PAS_3"/>
    <property type="match status" value="1"/>
</dbReference>
<dbReference type="NCBIfam" id="TIGR00229">
    <property type="entry name" value="sensory_box"/>
    <property type="match status" value="2"/>
</dbReference>
<dbReference type="PANTHER" id="PTHR41523:SF8">
    <property type="entry name" value="ETHYLENE RESPONSE SENSOR PROTEIN"/>
    <property type="match status" value="1"/>
</dbReference>
<evidence type="ECO:0000259" key="19">
    <source>
        <dbReference type="PROSITE" id="PS50112"/>
    </source>
</evidence>
<dbReference type="SMART" id="SM00086">
    <property type="entry name" value="PAC"/>
    <property type="match status" value="2"/>
</dbReference>
<dbReference type="PROSITE" id="PS50113">
    <property type="entry name" value="PAC"/>
    <property type="match status" value="1"/>
</dbReference>
<dbReference type="Pfam" id="PF13188">
    <property type="entry name" value="PAS_8"/>
    <property type="match status" value="1"/>
</dbReference>
<evidence type="ECO:0000256" key="10">
    <source>
        <dbReference type="ARBA" id="ARBA00022737"/>
    </source>
</evidence>
<protein>
    <recommendedName>
        <fullName evidence="3">Blue-light-activated histidine kinase</fullName>
        <ecNumber evidence="2">2.7.13.3</ecNumber>
    </recommendedName>
</protein>
<accession>A0AAJ6AYH9</accession>
<evidence type="ECO:0000256" key="5">
    <source>
        <dbReference type="ARBA" id="ARBA00022553"/>
    </source>
</evidence>
<dbReference type="CDD" id="cd00130">
    <property type="entry name" value="PAS"/>
    <property type="match status" value="2"/>
</dbReference>
<dbReference type="EC" id="2.7.13.3" evidence="2"/>
<dbReference type="Pfam" id="PF08448">
    <property type="entry name" value="PAS_4"/>
    <property type="match status" value="1"/>
</dbReference>
<dbReference type="Gene3D" id="3.40.50.2300">
    <property type="match status" value="1"/>
</dbReference>
<keyword evidence="7" id="KW-0285">Flavoprotein</keyword>
<dbReference type="InterPro" id="IPR029016">
    <property type="entry name" value="GAF-like_dom_sf"/>
</dbReference>
<evidence type="ECO:0000259" key="18">
    <source>
        <dbReference type="PROSITE" id="PS50110"/>
    </source>
</evidence>
<keyword evidence="11" id="KW-0547">Nucleotide-binding</keyword>
<keyword evidence="10" id="KW-0677">Repeat</keyword>
<dbReference type="GO" id="GO:0005524">
    <property type="term" value="F:ATP binding"/>
    <property type="evidence" value="ECO:0007669"/>
    <property type="project" value="UniProtKB-KW"/>
</dbReference>
<dbReference type="PROSITE" id="PS50110">
    <property type="entry name" value="RESPONSE_REGULATORY"/>
    <property type="match status" value="1"/>
</dbReference>
<evidence type="ECO:0000256" key="12">
    <source>
        <dbReference type="ARBA" id="ARBA00022777"/>
    </source>
</evidence>
<keyword evidence="13" id="KW-0067">ATP-binding</keyword>
<keyword evidence="5 17" id="KW-0597">Phosphoprotein</keyword>
<dbReference type="SUPFAM" id="SSF55781">
    <property type="entry name" value="GAF domain-like"/>
    <property type="match status" value="2"/>
</dbReference>
<dbReference type="InterPro" id="IPR013655">
    <property type="entry name" value="PAS_fold_3"/>
</dbReference>
<name>A0AAJ6AYH9_9HYPH</name>
<dbReference type="Pfam" id="PF13185">
    <property type="entry name" value="GAF_2"/>
    <property type="match status" value="1"/>
</dbReference>
<dbReference type="InterPro" id="IPR000700">
    <property type="entry name" value="PAS-assoc_C"/>
</dbReference>
<feature type="domain" description="PAC" evidence="20">
    <location>
        <begin position="746"/>
        <end position="799"/>
    </location>
</feature>